<dbReference type="Proteomes" id="UP000054653">
    <property type="component" value="Unassembled WGS sequence"/>
</dbReference>
<evidence type="ECO:0000256" key="1">
    <source>
        <dbReference type="SAM" id="Phobius"/>
    </source>
</evidence>
<gene>
    <name evidence="2" type="ORF">T03_2354</name>
</gene>
<feature type="transmembrane region" description="Helical" evidence="1">
    <location>
        <begin position="6"/>
        <end position="26"/>
    </location>
</feature>
<keyword evidence="3" id="KW-1185">Reference proteome</keyword>
<feature type="transmembrane region" description="Helical" evidence="1">
    <location>
        <begin position="38"/>
        <end position="56"/>
    </location>
</feature>
<keyword evidence="1" id="KW-0812">Transmembrane</keyword>
<reference evidence="2 3" key="1">
    <citation type="submission" date="2015-01" db="EMBL/GenBank/DDBJ databases">
        <title>Evolution of Trichinella species and genotypes.</title>
        <authorList>
            <person name="Korhonen P.K."/>
            <person name="Edoardo P."/>
            <person name="Giuseppe L.R."/>
            <person name="Gasser R.B."/>
        </authorList>
    </citation>
    <scope>NUCLEOTIDE SEQUENCE [LARGE SCALE GENOMIC DNA]</scope>
    <source>
        <strain evidence="2">ISS120</strain>
    </source>
</reference>
<protein>
    <submittedName>
        <fullName evidence="2">Uncharacterized protein</fullName>
    </submittedName>
</protein>
<keyword evidence="1" id="KW-0472">Membrane</keyword>
<evidence type="ECO:0000313" key="2">
    <source>
        <dbReference type="EMBL" id="KRY56261.1"/>
    </source>
</evidence>
<accession>A0A0V1D411</accession>
<evidence type="ECO:0000313" key="3">
    <source>
        <dbReference type="Proteomes" id="UP000054653"/>
    </source>
</evidence>
<sequence length="64" mass="7471">MQNILLPISYLSYSFTYLQECIAFGVSNIKCLIVKPEIYKKITVIALCQLLIYYLVQLPYTLVY</sequence>
<dbReference type="AlphaFoldDB" id="A0A0V1D411"/>
<proteinExistence type="predicted"/>
<dbReference type="EMBL" id="JYDI01000045">
    <property type="protein sequence ID" value="KRY56261.1"/>
    <property type="molecule type" value="Genomic_DNA"/>
</dbReference>
<keyword evidence="1" id="KW-1133">Transmembrane helix</keyword>
<comment type="caution">
    <text evidence="2">The sequence shown here is derived from an EMBL/GenBank/DDBJ whole genome shotgun (WGS) entry which is preliminary data.</text>
</comment>
<organism evidence="2 3">
    <name type="scientific">Trichinella britovi</name>
    <name type="common">Parasitic roundworm</name>
    <dbReference type="NCBI Taxonomy" id="45882"/>
    <lineage>
        <taxon>Eukaryota</taxon>
        <taxon>Metazoa</taxon>
        <taxon>Ecdysozoa</taxon>
        <taxon>Nematoda</taxon>
        <taxon>Enoplea</taxon>
        <taxon>Dorylaimia</taxon>
        <taxon>Trichinellida</taxon>
        <taxon>Trichinellidae</taxon>
        <taxon>Trichinella</taxon>
    </lineage>
</organism>
<name>A0A0V1D411_TRIBR</name>